<accession>A0A7S4QMN8</accession>
<gene>
    <name evidence="3" type="ORF">DBRI00130_LOCUS4150</name>
</gene>
<protein>
    <recommendedName>
        <fullName evidence="2">DUF547 domain-containing protein</fullName>
    </recommendedName>
</protein>
<sequence>MATPFHYAIAALITLTLLPITAHCFQPLTYSIFGRLYNNIEGYIARQKVNADLITTMTKYPNESDDKYSYATTSPKVDHSLWNELMKKHVSPGVIDGITTNVVNYQGMAADQDVPTYLQVLANANLADMEYYPNELKALYINAYNCLCIGHVTRYMKENGGGTLPSSVTKTVPPSSDKKEIWDVEAGVVGGQTVSLNDIEHKILRSKWDDPRIHASIVCASASCPNLRAEAFLPYKLNVQMDDQASTWVGDVTKGVKVVVKKGDDQTFFSRIFLWFEGDFKSSGGVIAWVKKYLENDDGEASSILDDGGDLEMKYFTYNWNLNKK</sequence>
<dbReference type="PANTHER" id="PTHR46361:SF3">
    <property type="entry name" value="ELECTRON CARRIER_ PROTEIN DISULFIDE OXIDOREDUCTASE"/>
    <property type="match status" value="1"/>
</dbReference>
<dbReference type="InterPro" id="IPR006869">
    <property type="entry name" value="DUF547"/>
</dbReference>
<feature type="chain" id="PRO_5031012820" description="DUF547 domain-containing protein" evidence="1">
    <location>
        <begin position="25"/>
        <end position="325"/>
    </location>
</feature>
<name>A0A7S4QMN8_9STRA</name>
<proteinExistence type="predicted"/>
<reference evidence="3" key="1">
    <citation type="submission" date="2021-01" db="EMBL/GenBank/DDBJ databases">
        <authorList>
            <person name="Corre E."/>
            <person name="Pelletier E."/>
            <person name="Niang G."/>
            <person name="Scheremetjew M."/>
            <person name="Finn R."/>
            <person name="Kale V."/>
            <person name="Holt S."/>
            <person name="Cochrane G."/>
            <person name="Meng A."/>
            <person name="Brown T."/>
            <person name="Cohen L."/>
        </authorList>
    </citation>
    <scope>NUCLEOTIDE SEQUENCE</scope>
    <source>
        <strain evidence="3">GSO104</strain>
    </source>
</reference>
<feature type="signal peptide" evidence="1">
    <location>
        <begin position="1"/>
        <end position="24"/>
    </location>
</feature>
<dbReference type="PANTHER" id="PTHR46361">
    <property type="entry name" value="ELECTRON CARRIER/ PROTEIN DISULFIDE OXIDOREDUCTASE"/>
    <property type="match status" value="1"/>
</dbReference>
<evidence type="ECO:0000259" key="2">
    <source>
        <dbReference type="Pfam" id="PF04784"/>
    </source>
</evidence>
<dbReference type="Pfam" id="PF04784">
    <property type="entry name" value="DUF547"/>
    <property type="match status" value="1"/>
</dbReference>
<evidence type="ECO:0000313" key="3">
    <source>
        <dbReference type="EMBL" id="CAE4586406.1"/>
    </source>
</evidence>
<dbReference type="AlphaFoldDB" id="A0A7S4QMN8"/>
<dbReference type="EMBL" id="HBNS01005105">
    <property type="protein sequence ID" value="CAE4586406.1"/>
    <property type="molecule type" value="Transcribed_RNA"/>
</dbReference>
<organism evidence="3">
    <name type="scientific">Ditylum brightwellii</name>
    <dbReference type="NCBI Taxonomy" id="49249"/>
    <lineage>
        <taxon>Eukaryota</taxon>
        <taxon>Sar</taxon>
        <taxon>Stramenopiles</taxon>
        <taxon>Ochrophyta</taxon>
        <taxon>Bacillariophyta</taxon>
        <taxon>Mediophyceae</taxon>
        <taxon>Lithodesmiophycidae</taxon>
        <taxon>Lithodesmiales</taxon>
        <taxon>Lithodesmiaceae</taxon>
        <taxon>Ditylum</taxon>
    </lineage>
</organism>
<feature type="domain" description="DUF547" evidence="2">
    <location>
        <begin position="134"/>
        <end position="248"/>
    </location>
</feature>
<evidence type="ECO:0000256" key="1">
    <source>
        <dbReference type="SAM" id="SignalP"/>
    </source>
</evidence>
<keyword evidence="1" id="KW-0732">Signal</keyword>